<evidence type="ECO:0008006" key="3">
    <source>
        <dbReference type="Google" id="ProtNLM"/>
    </source>
</evidence>
<reference evidence="1 2" key="1">
    <citation type="submission" date="2019-03" db="EMBL/GenBank/DDBJ databases">
        <title>Genome sequence of Sphingomonas sp. 17J27-24.</title>
        <authorList>
            <person name="Kim M."/>
            <person name="Maeng S."/>
            <person name="Sathiyaraj S."/>
        </authorList>
    </citation>
    <scope>NUCLEOTIDE SEQUENCE [LARGE SCALE GENOMIC DNA]</scope>
    <source>
        <strain evidence="1 2">17J27-24</strain>
    </source>
</reference>
<dbReference type="AlphaFoldDB" id="A0A4Y8ZY60"/>
<comment type="caution">
    <text evidence="1">The sequence shown here is derived from an EMBL/GenBank/DDBJ whole genome shotgun (WGS) entry which is preliminary data.</text>
</comment>
<evidence type="ECO:0000313" key="1">
    <source>
        <dbReference type="EMBL" id="TFI59486.1"/>
    </source>
</evidence>
<organism evidence="1 2">
    <name type="scientific">Sphingomonas parva</name>
    <dbReference type="NCBI Taxonomy" id="2555898"/>
    <lineage>
        <taxon>Bacteria</taxon>
        <taxon>Pseudomonadati</taxon>
        <taxon>Pseudomonadota</taxon>
        <taxon>Alphaproteobacteria</taxon>
        <taxon>Sphingomonadales</taxon>
        <taxon>Sphingomonadaceae</taxon>
        <taxon>Sphingomonas</taxon>
    </lineage>
</organism>
<keyword evidence="2" id="KW-1185">Reference proteome</keyword>
<dbReference type="EMBL" id="SPDV01000007">
    <property type="protein sequence ID" value="TFI59486.1"/>
    <property type="molecule type" value="Genomic_DNA"/>
</dbReference>
<sequence>MHIVEILLPLCDNEGHRFGHAPYEQVREELVARFGGLTAFTRSPAEGLWEDEGERSRDQIVIFEVMSDGIDRNWWEKYRAELEILFRQERIIVRAHEVEII</sequence>
<dbReference type="RefSeq" id="WP_135084206.1">
    <property type="nucleotide sequence ID" value="NZ_SPDV01000007.1"/>
</dbReference>
<name>A0A4Y8ZY60_9SPHN</name>
<gene>
    <name evidence="1" type="ORF">E2493_04660</name>
</gene>
<evidence type="ECO:0000313" key="2">
    <source>
        <dbReference type="Proteomes" id="UP000298213"/>
    </source>
</evidence>
<proteinExistence type="predicted"/>
<dbReference type="Proteomes" id="UP000298213">
    <property type="component" value="Unassembled WGS sequence"/>
</dbReference>
<protein>
    <recommendedName>
        <fullName evidence="3">DUF1330 domain-containing protein</fullName>
    </recommendedName>
</protein>
<accession>A0A4Y8ZY60</accession>
<dbReference type="OrthoDB" id="8778976at2"/>